<dbReference type="Pfam" id="PF00400">
    <property type="entry name" value="WD40"/>
    <property type="match status" value="1"/>
</dbReference>
<dbReference type="GO" id="GO:0034388">
    <property type="term" value="C:Pwp2p-containing subcomplex of 90S preribosome"/>
    <property type="evidence" value="ECO:0007669"/>
    <property type="project" value="TreeGrafter"/>
</dbReference>
<dbReference type="GO" id="GO:0006364">
    <property type="term" value="P:rRNA processing"/>
    <property type="evidence" value="ECO:0007669"/>
    <property type="project" value="UniProtKB-KW"/>
</dbReference>
<dbReference type="Proteomes" id="UP001652740">
    <property type="component" value="Unplaced"/>
</dbReference>
<reference evidence="8" key="1">
    <citation type="submission" date="2025-08" db="UniProtKB">
        <authorList>
            <consortium name="RefSeq"/>
        </authorList>
    </citation>
    <scope>IDENTIFICATION</scope>
    <source>
        <tissue evidence="8">Whole larvae</tissue>
    </source>
</reference>
<proteinExistence type="inferred from homology"/>
<keyword evidence="3" id="KW-0853">WD repeat</keyword>
<dbReference type="InterPro" id="IPR015943">
    <property type="entry name" value="WD40/YVTN_repeat-like_dom_sf"/>
</dbReference>
<dbReference type="PANTHER" id="PTHR18359">
    <property type="entry name" value="WD-REPEAT PROTEIN-RELATED"/>
    <property type="match status" value="1"/>
</dbReference>
<evidence type="ECO:0000256" key="3">
    <source>
        <dbReference type="ARBA" id="ARBA00022574"/>
    </source>
</evidence>
<evidence type="ECO:0000313" key="8">
    <source>
        <dbReference type="RefSeq" id="XP_026755460.1"/>
    </source>
</evidence>
<dbReference type="FunCoup" id="A0A6J1WKX0">
    <property type="interactions" value="1704"/>
</dbReference>
<dbReference type="SUPFAM" id="SSF50978">
    <property type="entry name" value="WD40 repeat-like"/>
    <property type="match status" value="1"/>
</dbReference>
<protein>
    <submittedName>
        <fullName evidence="8">U3 small nucleolar RNA-associated protein 18 homolog</fullName>
    </submittedName>
</protein>
<dbReference type="KEGG" id="gmw:113515450"/>
<dbReference type="InParanoid" id="A0A6J1WKX0"/>
<dbReference type="InterPro" id="IPR036322">
    <property type="entry name" value="WD40_repeat_dom_sf"/>
</dbReference>
<evidence type="ECO:0000256" key="5">
    <source>
        <dbReference type="ARBA" id="ARBA00023242"/>
    </source>
</evidence>
<keyword evidence="2" id="KW-0698">rRNA processing</keyword>
<evidence type="ECO:0000256" key="1">
    <source>
        <dbReference type="ARBA" id="ARBA00004604"/>
    </source>
</evidence>
<organism evidence="7 8">
    <name type="scientific">Galleria mellonella</name>
    <name type="common">Greater wax moth</name>
    <dbReference type="NCBI Taxonomy" id="7137"/>
    <lineage>
        <taxon>Eukaryota</taxon>
        <taxon>Metazoa</taxon>
        <taxon>Ecdysozoa</taxon>
        <taxon>Arthropoda</taxon>
        <taxon>Hexapoda</taxon>
        <taxon>Insecta</taxon>
        <taxon>Pterygota</taxon>
        <taxon>Neoptera</taxon>
        <taxon>Endopterygota</taxon>
        <taxon>Lepidoptera</taxon>
        <taxon>Glossata</taxon>
        <taxon>Ditrysia</taxon>
        <taxon>Pyraloidea</taxon>
        <taxon>Pyralidae</taxon>
        <taxon>Galleriinae</taxon>
        <taxon>Galleria</taxon>
    </lineage>
</organism>
<dbReference type="InterPro" id="IPR045161">
    <property type="entry name" value="Utp18"/>
</dbReference>
<dbReference type="Gene3D" id="2.130.10.10">
    <property type="entry name" value="YVTN repeat-like/Quinoprotein amine dehydrogenase"/>
    <property type="match status" value="1"/>
</dbReference>
<dbReference type="CTD" id="36831"/>
<dbReference type="GeneID" id="113515450"/>
<evidence type="ECO:0000256" key="2">
    <source>
        <dbReference type="ARBA" id="ARBA00022552"/>
    </source>
</evidence>
<dbReference type="SMART" id="SM00320">
    <property type="entry name" value="WD40"/>
    <property type="match status" value="5"/>
</dbReference>
<gene>
    <name evidence="8" type="primary">LOC113515450</name>
</gene>
<dbReference type="GO" id="GO:0032040">
    <property type="term" value="C:small-subunit processome"/>
    <property type="evidence" value="ECO:0007669"/>
    <property type="project" value="TreeGrafter"/>
</dbReference>
<dbReference type="RefSeq" id="XP_026755460.1">
    <property type="nucleotide sequence ID" value="XM_026899659.3"/>
</dbReference>
<sequence>MKRKGSNLDVEESRLSGLLFNKSKRFVEKIKNEEDQHLPDLNLKPAWIDEDDEQLTSNNNTKNKTTTLYAEKLKHKYESLMGTPNWAKIKDKLEANLEDSDILRKVGHIQKKKGSLNLSNNFLQLRKLQNINSEFRKQGQIISCVEFHPKLSVALVAGLSGVVSLFSVGGDTNNQLHSFKFNNVSAVQFSPDGSEAYLASKANHYYCMYDLVNATPKMVQLPHCVKRPLIFKLSPNGKYIATSDSFDEVHIICSNSKELIKSLKHNYKVACVTFSHNSEQVYCYCIQGEITIWDLSTFRAVKKFYDNGCINASCISNSSCGKLLATGSQEGIVNVYETNNITTSEPFPMKTISNLTTKITDITFNNTTEILAISSYCFQNAVKLIHIPSYHVFSNFPQQADNYNHIQCVRFSPNSGYMAMGNNKGAAYLYRLKHYKNY</sequence>
<dbReference type="AlphaFoldDB" id="A0A6J1WKX0"/>
<dbReference type="OrthoDB" id="1935146at2759"/>
<evidence type="ECO:0000256" key="6">
    <source>
        <dbReference type="ARBA" id="ARBA00025767"/>
    </source>
</evidence>
<keyword evidence="7" id="KW-1185">Reference proteome</keyword>
<dbReference type="PANTHER" id="PTHR18359:SF0">
    <property type="entry name" value="U3 SMALL NUCLEOLAR RNA-ASSOCIATED PROTEIN 18 HOMOLOG"/>
    <property type="match status" value="1"/>
</dbReference>
<keyword evidence="5" id="KW-0539">Nucleus</keyword>
<keyword evidence="4" id="KW-0677">Repeat</keyword>
<evidence type="ECO:0000256" key="4">
    <source>
        <dbReference type="ARBA" id="ARBA00022737"/>
    </source>
</evidence>
<evidence type="ECO:0000313" key="7">
    <source>
        <dbReference type="Proteomes" id="UP001652740"/>
    </source>
</evidence>
<comment type="similarity">
    <text evidence="6">Belongs to the WD repeat UTP18 family.</text>
</comment>
<accession>A0A6J1WKX0</accession>
<comment type="subcellular location">
    <subcellularLocation>
        <location evidence="1">Nucleus</location>
        <location evidence="1">Nucleolus</location>
    </subcellularLocation>
</comment>
<name>A0A6J1WKX0_GALME</name>
<dbReference type="InterPro" id="IPR001680">
    <property type="entry name" value="WD40_rpt"/>
</dbReference>